<evidence type="ECO:0000259" key="10">
    <source>
        <dbReference type="PROSITE" id="PS51462"/>
    </source>
</evidence>
<sequence length="420" mass="45448">MGTPIPDLPILEAEDSMLSRKFGRELSNYFAGSPLNRVGFLRSDHAFLRAAFSHPSARFLLLNELAPLVDESQRRLAYVGYSDVKGFTGADPFEKSEEQMIKDFNSEEFHPLILLLGLDEANKLPASASAGDPAFEYKEYKGRPYFAVDVTPPKGAAAEAAQAANKVIDAVKAKGWSFYQNQRHMGLEAGEAAVYANARSLLDWNSRIPFCAQCGSKTLSINAGTKRTCPPTDLAGGKLTERGPCASRHGVSNICFPRTDPTIIAAVVSADGSRLLLGRNKRFPPYWFSTLAGFLEPGESIEEAVRREVWEESGVRLSRVVIHSSQPWPFPASLMIGAIAQALPGDGEKIDLGHDPELVDARWFSIDEVKEALKFGVSGLGEPAPAGYKEGGLRLPPQTAIANRLITAVVDGFVGGGAKI</sequence>
<evidence type="ECO:0000313" key="11">
    <source>
        <dbReference type="EMBL" id="KAK2605490.1"/>
    </source>
</evidence>
<dbReference type="Pfam" id="PF09296">
    <property type="entry name" value="NUDIX-like"/>
    <property type="match status" value="1"/>
</dbReference>
<dbReference type="InterPro" id="IPR049734">
    <property type="entry name" value="NudC-like_C"/>
</dbReference>
<dbReference type="GO" id="GO:0046872">
    <property type="term" value="F:metal ion binding"/>
    <property type="evidence" value="ECO:0007669"/>
    <property type="project" value="UniProtKB-KW"/>
</dbReference>
<dbReference type="EMBL" id="JAUJFL010000004">
    <property type="protein sequence ID" value="KAK2605490.1"/>
    <property type="molecule type" value="Genomic_DNA"/>
</dbReference>
<feature type="domain" description="Nudix hydrolase" evidence="10">
    <location>
        <begin position="257"/>
        <end position="389"/>
    </location>
</feature>
<keyword evidence="5" id="KW-0479">Metal-binding</keyword>
<dbReference type="Gene3D" id="3.90.79.10">
    <property type="entry name" value="Nucleoside Triphosphate Pyrophosphohydrolase"/>
    <property type="match status" value="1"/>
</dbReference>
<evidence type="ECO:0000256" key="3">
    <source>
        <dbReference type="ARBA" id="ARBA00009595"/>
    </source>
</evidence>
<dbReference type="InterPro" id="IPR050241">
    <property type="entry name" value="NAD-cap_RNA_hydrolase_NudC"/>
</dbReference>
<keyword evidence="12" id="KW-1185">Reference proteome</keyword>
<gene>
    <name evidence="11" type="ORF">N8I77_008323</name>
</gene>
<protein>
    <recommendedName>
        <fullName evidence="4">NAD(+) diphosphatase</fullName>
        <ecNumber evidence="4">3.6.1.22</ecNumber>
    </recommendedName>
</protein>
<reference evidence="11" key="1">
    <citation type="submission" date="2023-06" db="EMBL/GenBank/DDBJ databases">
        <authorList>
            <person name="Noh H."/>
        </authorList>
    </citation>
    <scope>NUCLEOTIDE SEQUENCE</scope>
    <source>
        <strain evidence="11">DUCC20226</strain>
    </source>
</reference>
<evidence type="ECO:0000256" key="1">
    <source>
        <dbReference type="ARBA" id="ARBA00001946"/>
    </source>
</evidence>
<dbReference type="GO" id="GO:0005829">
    <property type="term" value="C:cytosol"/>
    <property type="evidence" value="ECO:0007669"/>
    <property type="project" value="TreeGrafter"/>
</dbReference>
<dbReference type="InterPro" id="IPR015376">
    <property type="entry name" value="Znr_NADH_PPase"/>
</dbReference>
<keyword evidence="7" id="KW-0460">Magnesium</keyword>
<evidence type="ECO:0000256" key="6">
    <source>
        <dbReference type="ARBA" id="ARBA00022801"/>
    </source>
</evidence>
<dbReference type="Proteomes" id="UP001265746">
    <property type="component" value="Unassembled WGS sequence"/>
</dbReference>
<dbReference type="InterPro" id="IPR020084">
    <property type="entry name" value="NUDIX_hydrolase_CS"/>
</dbReference>
<evidence type="ECO:0000256" key="8">
    <source>
        <dbReference type="ARBA" id="ARBA00023027"/>
    </source>
</evidence>
<comment type="cofactor">
    <cofactor evidence="1">
        <name>Mg(2+)</name>
        <dbReference type="ChEBI" id="CHEBI:18420"/>
    </cofactor>
</comment>
<evidence type="ECO:0000313" key="12">
    <source>
        <dbReference type="Proteomes" id="UP001265746"/>
    </source>
</evidence>
<proteinExistence type="inferred from homology"/>
<dbReference type="AlphaFoldDB" id="A0AAD9SEY8"/>
<dbReference type="GO" id="GO:0035529">
    <property type="term" value="F:NADH pyrophosphatase activity"/>
    <property type="evidence" value="ECO:0007669"/>
    <property type="project" value="TreeGrafter"/>
</dbReference>
<dbReference type="SUPFAM" id="SSF55811">
    <property type="entry name" value="Nudix"/>
    <property type="match status" value="1"/>
</dbReference>
<dbReference type="InterPro" id="IPR015797">
    <property type="entry name" value="NUDIX_hydrolase-like_dom_sf"/>
</dbReference>
<dbReference type="InterPro" id="IPR000086">
    <property type="entry name" value="NUDIX_hydrolase_dom"/>
</dbReference>
<dbReference type="EC" id="3.6.1.22" evidence="4"/>
<keyword evidence="8" id="KW-0520">NAD</keyword>
<dbReference type="GO" id="GO:0019677">
    <property type="term" value="P:NAD+ catabolic process"/>
    <property type="evidence" value="ECO:0007669"/>
    <property type="project" value="TreeGrafter"/>
</dbReference>
<dbReference type="InterPro" id="IPR015375">
    <property type="entry name" value="NADH_PPase-like_N"/>
</dbReference>
<dbReference type="PROSITE" id="PS51462">
    <property type="entry name" value="NUDIX"/>
    <property type="match status" value="1"/>
</dbReference>
<dbReference type="PANTHER" id="PTHR42904:SF6">
    <property type="entry name" value="NAD-CAPPED RNA HYDROLASE NUDT12"/>
    <property type="match status" value="1"/>
</dbReference>
<organism evidence="11 12">
    <name type="scientific">Phomopsis amygdali</name>
    <name type="common">Fusicoccum amygdali</name>
    <dbReference type="NCBI Taxonomy" id="1214568"/>
    <lineage>
        <taxon>Eukaryota</taxon>
        <taxon>Fungi</taxon>
        <taxon>Dikarya</taxon>
        <taxon>Ascomycota</taxon>
        <taxon>Pezizomycotina</taxon>
        <taxon>Sordariomycetes</taxon>
        <taxon>Sordariomycetidae</taxon>
        <taxon>Diaporthales</taxon>
        <taxon>Diaporthaceae</taxon>
        <taxon>Diaporthe</taxon>
    </lineage>
</organism>
<dbReference type="PROSITE" id="PS00893">
    <property type="entry name" value="NUDIX_BOX"/>
    <property type="match status" value="1"/>
</dbReference>
<dbReference type="CDD" id="cd03429">
    <property type="entry name" value="NUDIX_NADH_pyrophosphatase_Nudt13"/>
    <property type="match status" value="1"/>
</dbReference>
<comment type="cofactor">
    <cofactor evidence="2">
        <name>Zn(2+)</name>
        <dbReference type="ChEBI" id="CHEBI:29105"/>
    </cofactor>
</comment>
<dbReference type="PANTHER" id="PTHR42904">
    <property type="entry name" value="NUDIX HYDROLASE, NUDC SUBFAMILY"/>
    <property type="match status" value="1"/>
</dbReference>
<dbReference type="GO" id="GO:0006742">
    <property type="term" value="P:NADP+ catabolic process"/>
    <property type="evidence" value="ECO:0007669"/>
    <property type="project" value="TreeGrafter"/>
</dbReference>
<accession>A0AAD9SEY8</accession>
<dbReference type="Gene3D" id="3.90.79.20">
    <property type="match status" value="1"/>
</dbReference>
<dbReference type="FunFam" id="3.90.79.10:FF:000042">
    <property type="entry name" value="Probable NADH pyrophosphatase"/>
    <property type="match status" value="1"/>
</dbReference>
<evidence type="ECO:0000256" key="9">
    <source>
        <dbReference type="ARBA" id="ARBA00023679"/>
    </source>
</evidence>
<comment type="similarity">
    <text evidence="3">Belongs to the Nudix hydrolase family. NudC subfamily.</text>
</comment>
<dbReference type="GO" id="GO:0005777">
    <property type="term" value="C:peroxisome"/>
    <property type="evidence" value="ECO:0007669"/>
    <property type="project" value="TreeGrafter"/>
</dbReference>
<keyword evidence="6" id="KW-0378">Hydrolase</keyword>
<evidence type="ECO:0000256" key="2">
    <source>
        <dbReference type="ARBA" id="ARBA00001947"/>
    </source>
</evidence>
<evidence type="ECO:0000256" key="7">
    <source>
        <dbReference type="ARBA" id="ARBA00022842"/>
    </source>
</evidence>
<evidence type="ECO:0000256" key="4">
    <source>
        <dbReference type="ARBA" id="ARBA00012381"/>
    </source>
</evidence>
<dbReference type="Pfam" id="PF00293">
    <property type="entry name" value="NUDIX"/>
    <property type="match status" value="1"/>
</dbReference>
<comment type="catalytic activity">
    <reaction evidence="9">
        <text>a 5'-end NAD(+)-phospho-ribonucleoside in mRNA + H2O = a 5'-end phospho-adenosine-phospho-ribonucleoside in mRNA + beta-nicotinamide D-ribonucleotide + 2 H(+)</text>
        <dbReference type="Rhea" id="RHEA:60876"/>
        <dbReference type="Rhea" id="RHEA-COMP:15698"/>
        <dbReference type="Rhea" id="RHEA-COMP:15719"/>
        <dbReference type="ChEBI" id="CHEBI:14649"/>
        <dbReference type="ChEBI" id="CHEBI:15377"/>
        <dbReference type="ChEBI" id="CHEBI:15378"/>
        <dbReference type="ChEBI" id="CHEBI:144029"/>
        <dbReference type="ChEBI" id="CHEBI:144051"/>
    </reaction>
    <physiologicalReaction direction="left-to-right" evidence="9">
        <dbReference type="Rhea" id="RHEA:60877"/>
    </physiologicalReaction>
</comment>
<comment type="caution">
    <text evidence="11">The sequence shown here is derived from an EMBL/GenBank/DDBJ whole genome shotgun (WGS) entry which is preliminary data.</text>
</comment>
<evidence type="ECO:0000256" key="5">
    <source>
        <dbReference type="ARBA" id="ARBA00022723"/>
    </source>
</evidence>
<dbReference type="Pfam" id="PF09297">
    <property type="entry name" value="Zn_ribbon_NUD"/>
    <property type="match status" value="1"/>
</dbReference>
<name>A0AAD9SEY8_PHOAM</name>